<feature type="region of interest" description="Disordered" evidence="1">
    <location>
        <begin position="36"/>
        <end position="62"/>
    </location>
</feature>
<protein>
    <submittedName>
        <fullName evidence="2">Uncharacterized protein</fullName>
    </submittedName>
</protein>
<comment type="caution">
    <text evidence="2">The sequence shown here is derived from an EMBL/GenBank/DDBJ whole genome shotgun (WGS) entry which is preliminary data.</text>
</comment>
<name>A0A2W1NX25_PAEXE</name>
<proteinExistence type="predicted"/>
<evidence type="ECO:0000313" key="2">
    <source>
        <dbReference type="EMBL" id="PZE20212.1"/>
    </source>
</evidence>
<dbReference type="AlphaFoldDB" id="A0A2W1NX25"/>
<sequence>MPPENEELRDLKTHVMGGTNMHETRTTDHVVQIQPQLDPTMGPHDMREDRYDLQTADTNKES</sequence>
<gene>
    <name evidence="2" type="ORF">CBW46_013755</name>
</gene>
<organism evidence="2 3">
    <name type="scientific">Paenibacillus xerothermodurans</name>
    <dbReference type="NCBI Taxonomy" id="1977292"/>
    <lineage>
        <taxon>Bacteria</taxon>
        <taxon>Bacillati</taxon>
        <taxon>Bacillota</taxon>
        <taxon>Bacilli</taxon>
        <taxon>Bacillales</taxon>
        <taxon>Paenibacillaceae</taxon>
        <taxon>Paenibacillus</taxon>
    </lineage>
</organism>
<dbReference type="EMBL" id="NHRJ02000008">
    <property type="protein sequence ID" value="PZE20212.1"/>
    <property type="molecule type" value="Genomic_DNA"/>
</dbReference>
<evidence type="ECO:0000256" key="1">
    <source>
        <dbReference type="SAM" id="MobiDB-lite"/>
    </source>
</evidence>
<feature type="compositionally biased region" description="Basic and acidic residues" evidence="1">
    <location>
        <begin position="44"/>
        <end position="62"/>
    </location>
</feature>
<dbReference type="Proteomes" id="UP000214746">
    <property type="component" value="Unassembled WGS sequence"/>
</dbReference>
<keyword evidence="3" id="KW-1185">Reference proteome</keyword>
<dbReference type="OrthoDB" id="2628247at2"/>
<dbReference type="RefSeq" id="WP_089200582.1">
    <property type="nucleotide sequence ID" value="NZ_NHRJ02000008.1"/>
</dbReference>
<reference evidence="2" key="1">
    <citation type="submission" date="2018-06" db="EMBL/GenBank/DDBJ databases">
        <title>Paenibacillus xerothermodurans sp. nov. an extremely dry heat resistant spore forming bacterium isolated from the soil of Cape Canaveral, Florida.</title>
        <authorList>
            <person name="Seuylemezian A."/>
            <person name="Kaur N."/>
            <person name="Patil P."/>
            <person name="Patil P."/>
            <person name="Mayilraj S."/>
            <person name="Vaishampayan P."/>
        </authorList>
    </citation>
    <scope>NUCLEOTIDE SEQUENCE [LARGE SCALE GENOMIC DNA]</scope>
    <source>
        <strain evidence="2">ATCC 27380</strain>
    </source>
</reference>
<evidence type="ECO:0000313" key="3">
    <source>
        <dbReference type="Proteomes" id="UP000214746"/>
    </source>
</evidence>
<accession>A0A2W1NX25</accession>